<dbReference type="EMBL" id="CM047743">
    <property type="protein sequence ID" value="KAJ0030570.1"/>
    <property type="molecule type" value="Genomic_DNA"/>
</dbReference>
<organism evidence="1 2">
    <name type="scientific">Pistacia integerrima</name>
    <dbReference type="NCBI Taxonomy" id="434235"/>
    <lineage>
        <taxon>Eukaryota</taxon>
        <taxon>Viridiplantae</taxon>
        <taxon>Streptophyta</taxon>
        <taxon>Embryophyta</taxon>
        <taxon>Tracheophyta</taxon>
        <taxon>Spermatophyta</taxon>
        <taxon>Magnoliopsida</taxon>
        <taxon>eudicotyledons</taxon>
        <taxon>Gunneridae</taxon>
        <taxon>Pentapetalae</taxon>
        <taxon>rosids</taxon>
        <taxon>malvids</taxon>
        <taxon>Sapindales</taxon>
        <taxon>Anacardiaceae</taxon>
        <taxon>Pistacia</taxon>
    </lineage>
</organism>
<reference evidence="2" key="1">
    <citation type="journal article" date="2023" name="G3 (Bethesda)">
        <title>Genome assembly and association tests identify interacting loci associated with vigor, precocity, and sex in interspecific pistachio rootstocks.</title>
        <authorList>
            <person name="Palmer W."/>
            <person name="Jacygrad E."/>
            <person name="Sagayaradj S."/>
            <person name="Cavanaugh K."/>
            <person name="Han R."/>
            <person name="Bertier L."/>
            <person name="Beede B."/>
            <person name="Kafkas S."/>
            <person name="Golino D."/>
            <person name="Preece J."/>
            <person name="Michelmore R."/>
        </authorList>
    </citation>
    <scope>NUCLEOTIDE SEQUENCE [LARGE SCALE GENOMIC DNA]</scope>
</reference>
<name>A0ACC0Y5M5_9ROSI</name>
<protein>
    <submittedName>
        <fullName evidence="1">Uncharacterized protein</fullName>
    </submittedName>
</protein>
<comment type="caution">
    <text evidence="1">The sequence shown here is derived from an EMBL/GenBank/DDBJ whole genome shotgun (WGS) entry which is preliminary data.</text>
</comment>
<keyword evidence="2" id="KW-1185">Reference proteome</keyword>
<gene>
    <name evidence="1" type="ORF">Pint_13736</name>
</gene>
<evidence type="ECO:0000313" key="2">
    <source>
        <dbReference type="Proteomes" id="UP001163603"/>
    </source>
</evidence>
<evidence type="ECO:0000313" key="1">
    <source>
        <dbReference type="EMBL" id="KAJ0030570.1"/>
    </source>
</evidence>
<dbReference type="Proteomes" id="UP001163603">
    <property type="component" value="Chromosome 8"/>
</dbReference>
<proteinExistence type="predicted"/>
<accession>A0ACC0Y5M5</accession>
<sequence>MLQFLPYNPNLFDMSSENCNNANFPPQDSPESDYTAEPTNFELSDYFTFDQWLEDDQAATIFGAVQNPVYRANEVIESRGIGGQTEGPSNNESESGRERKRVAFKTKSEIEILDDGYRWRKYGKKMVKNSPNPRNYYKCSIEGCPVKKRVERDREDPSYVITTYEGLHTHPSTT</sequence>